<dbReference type="InterPro" id="IPR036691">
    <property type="entry name" value="Endo/exonu/phosph_ase_sf"/>
</dbReference>
<gene>
    <name evidence="2" type="ORF">SNEC2469_LOCUS267</name>
</gene>
<sequence>MMHFFAFRNFHGHNEGGNGRIRGRGCWCPTVMTKRGVGLVLPSARHNGKSCAEKPRSAECGLDLGCTQTQHAAQVSGHLQELPPTQLGTILGCDVNAEVSWGQDEEGVRRAIGRNGKTTEFLQQCRGRGLVAVAPPEDAWETPTTRPRQQDKAGKQIDALLCSRVQHSSLHIHVGSFCSLNTDHEILSTDVALRVGKTGTKHTTRPRTLVTPITTVGELDQAELRRLAEQHTQPQRGHAYRDPVSVRRAFRAARDAGEQGQWTQARRMRKEARQRWERDRLERATNGDWGAV</sequence>
<feature type="non-terminal residue" evidence="2">
    <location>
        <position position="1"/>
    </location>
</feature>
<evidence type="ECO:0000313" key="2">
    <source>
        <dbReference type="EMBL" id="CAE7155819.1"/>
    </source>
</evidence>
<dbReference type="Gene3D" id="3.60.10.10">
    <property type="entry name" value="Endonuclease/exonuclease/phosphatase"/>
    <property type="match status" value="1"/>
</dbReference>
<feature type="compositionally biased region" description="Basic and acidic residues" evidence="1">
    <location>
        <begin position="271"/>
        <end position="285"/>
    </location>
</feature>
<organism evidence="2 3">
    <name type="scientific">Symbiodinium necroappetens</name>
    <dbReference type="NCBI Taxonomy" id="1628268"/>
    <lineage>
        <taxon>Eukaryota</taxon>
        <taxon>Sar</taxon>
        <taxon>Alveolata</taxon>
        <taxon>Dinophyceae</taxon>
        <taxon>Suessiales</taxon>
        <taxon>Symbiodiniaceae</taxon>
        <taxon>Symbiodinium</taxon>
    </lineage>
</organism>
<evidence type="ECO:0000313" key="3">
    <source>
        <dbReference type="Proteomes" id="UP000601435"/>
    </source>
</evidence>
<name>A0A812IQX3_9DINO</name>
<evidence type="ECO:0000256" key="1">
    <source>
        <dbReference type="SAM" id="MobiDB-lite"/>
    </source>
</evidence>
<proteinExistence type="predicted"/>
<dbReference type="EMBL" id="CAJNJA010000886">
    <property type="protein sequence ID" value="CAE7155819.1"/>
    <property type="molecule type" value="Genomic_DNA"/>
</dbReference>
<dbReference type="AlphaFoldDB" id="A0A812IQX3"/>
<feature type="region of interest" description="Disordered" evidence="1">
    <location>
        <begin position="256"/>
        <end position="292"/>
    </location>
</feature>
<comment type="caution">
    <text evidence="2">The sequence shown here is derived from an EMBL/GenBank/DDBJ whole genome shotgun (WGS) entry which is preliminary data.</text>
</comment>
<keyword evidence="3" id="KW-1185">Reference proteome</keyword>
<evidence type="ECO:0008006" key="4">
    <source>
        <dbReference type="Google" id="ProtNLM"/>
    </source>
</evidence>
<reference evidence="2" key="1">
    <citation type="submission" date="2021-02" db="EMBL/GenBank/DDBJ databases">
        <authorList>
            <person name="Dougan E. K."/>
            <person name="Rhodes N."/>
            <person name="Thang M."/>
            <person name="Chan C."/>
        </authorList>
    </citation>
    <scope>NUCLEOTIDE SEQUENCE</scope>
</reference>
<accession>A0A812IQX3</accession>
<dbReference type="Proteomes" id="UP000601435">
    <property type="component" value="Unassembled WGS sequence"/>
</dbReference>
<protein>
    <recommendedName>
        <fullName evidence="4">Endonuclease/exonuclease/phosphatase domain-containing protein</fullName>
    </recommendedName>
</protein>